<name>A0ABV0PUT7_9TELE</name>
<protein>
    <submittedName>
        <fullName evidence="2">Uncharacterized protein</fullName>
    </submittedName>
</protein>
<sequence>MNGVEASPSVTAGASDLDGTPGSGDETRRFYSLSVMHVAPALEYPGVDPVLWPHSPLDGCRKWFIGCALCCNQRCNLFCN</sequence>
<evidence type="ECO:0000313" key="3">
    <source>
        <dbReference type="Proteomes" id="UP001476798"/>
    </source>
</evidence>
<organism evidence="2 3">
    <name type="scientific">Goodea atripinnis</name>
    <dbReference type="NCBI Taxonomy" id="208336"/>
    <lineage>
        <taxon>Eukaryota</taxon>
        <taxon>Metazoa</taxon>
        <taxon>Chordata</taxon>
        <taxon>Craniata</taxon>
        <taxon>Vertebrata</taxon>
        <taxon>Euteleostomi</taxon>
        <taxon>Actinopterygii</taxon>
        <taxon>Neopterygii</taxon>
        <taxon>Teleostei</taxon>
        <taxon>Neoteleostei</taxon>
        <taxon>Acanthomorphata</taxon>
        <taxon>Ovalentaria</taxon>
        <taxon>Atherinomorphae</taxon>
        <taxon>Cyprinodontiformes</taxon>
        <taxon>Goodeidae</taxon>
        <taxon>Goodea</taxon>
    </lineage>
</organism>
<keyword evidence="3" id="KW-1185">Reference proteome</keyword>
<dbReference type="Proteomes" id="UP001476798">
    <property type="component" value="Unassembled WGS sequence"/>
</dbReference>
<evidence type="ECO:0000256" key="1">
    <source>
        <dbReference type="SAM" id="MobiDB-lite"/>
    </source>
</evidence>
<comment type="caution">
    <text evidence="2">The sequence shown here is derived from an EMBL/GenBank/DDBJ whole genome shotgun (WGS) entry which is preliminary data.</text>
</comment>
<reference evidence="2 3" key="1">
    <citation type="submission" date="2021-06" db="EMBL/GenBank/DDBJ databases">
        <authorList>
            <person name="Palmer J.M."/>
        </authorList>
    </citation>
    <scope>NUCLEOTIDE SEQUENCE [LARGE SCALE GENOMIC DNA]</scope>
    <source>
        <strain evidence="2 3">GA_2019</strain>
        <tissue evidence="2">Muscle</tissue>
    </source>
</reference>
<proteinExistence type="predicted"/>
<feature type="region of interest" description="Disordered" evidence="1">
    <location>
        <begin position="1"/>
        <end position="25"/>
    </location>
</feature>
<accession>A0ABV0PUT7</accession>
<gene>
    <name evidence="2" type="ORF">GOODEAATRI_002805</name>
</gene>
<evidence type="ECO:0000313" key="2">
    <source>
        <dbReference type="EMBL" id="MEQ2187254.1"/>
    </source>
</evidence>
<dbReference type="EMBL" id="JAHRIO010090064">
    <property type="protein sequence ID" value="MEQ2187254.1"/>
    <property type="molecule type" value="Genomic_DNA"/>
</dbReference>